<dbReference type="InterPro" id="IPR029056">
    <property type="entry name" value="Ribokinase-like"/>
</dbReference>
<protein>
    <recommendedName>
        <fullName evidence="2">D-glycero-beta-D-manno-heptose 1-phosphate adenylyltransferase</fullName>
        <ecNumber evidence="2">2.7.7.70</ecNumber>
    </recommendedName>
</protein>
<organism evidence="13 14">
    <name type="scientific">Amycolatopsis cynarae</name>
    <dbReference type="NCBI Taxonomy" id="2995223"/>
    <lineage>
        <taxon>Bacteria</taxon>
        <taxon>Bacillati</taxon>
        <taxon>Actinomycetota</taxon>
        <taxon>Actinomycetes</taxon>
        <taxon>Pseudonocardiales</taxon>
        <taxon>Pseudonocardiaceae</taxon>
        <taxon>Amycolatopsis</taxon>
    </lineage>
</organism>
<evidence type="ECO:0000256" key="1">
    <source>
        <dbReference type="ARBA" id="ARBA00004713"/>
    </source>
</evidence>
<dbReference type="InterPro" id="IPR011611">
    <property type="entry name" value="PfkB_dom"/>
</dbReference>
<dbReference type="GO" id="GO:0016779">
    <property type="term" value="F:nucleotidyltransferase activity"/>
    <property type="evidence" value="ECO:0007669"/>
    <property type="project" value="UniProtKB-KW"/>
</dbReference>
<feature type="domain" description="Cytidyltransferase-like" evidence="12">
    <location>
        <begin position="330"/>
        <end position="423"/>
    </location>
</feature>
<evidence type="ECO:0000256" key="10">
    <source>
        <dbReference type="ARBA" id="ARBA00047428"/>
    </source>
</evidence>
<dbReference type="NCBIfam" id="TIGR00125">
    <property type="entry name" value="cyt_tran_rel"/>
    <property type="match status" value="1"/>
</dbReference>
<keyword evidence="9" id="KW-0119">Carbohydrate metabolism</keyword>
<keyword evidence="14" id="KW-1185">Reference proteome</keyword>
<keyword evidence="7" id="KW-0067">ATP-binding</keyword>
<dbReference type="InterPro" id="IPR011914">
    <property type="entry name" value="RfaE_dom_II"/>
</dbReference>
<keyword evidence="8" id="KW-0511">Multifunctional enzyme</keyword>
<reference evidence="13" key="1">
    <citation type="submission" date="2022-11" db="EMBL/GenBank/DDBJ databases">
        <authorList>
            <person name="Mo P."/>
        </authorList>
    </citation>
    <scope>NUCLEOTIDE SEQUENCE</scope>
    <source>
        <strain evidence="13">HUAS 11-8</strain>
    </source>
</reference>
<evidence type="ECO:0000259" key="11">
    <source>
        <dbReference type="Pfam" id="PF00294"/>
    </source>
</evidence>
<feature type="domain" description="Carbohydrate kinase PfkB" evidence="11">
    <location>
        <begin position="5"/>
        <end position="291"/>
    </location>
</feature>
<keyword evidence="4 13" id="KW-0548">Nucleotidyltransferase</keyword>
<evidence type="ECO:0000256" key="5">
    <source>
        <dbReference type="ARBA" id="ARBA00022741"/>
    </source>
</evidence>
<gene>
    <name evidence="13" type="primary">rfaE2</name>
    <name evidence="13" type="ORF">ORV05_21675</name>
</gene>
<dbReference type="Proteomes" id="UP001163203">
    <property type="component" value="Chromosome"/>
</dbReference>
<dbReference type="PROSITE" id="PS00584">
    <property type="entry name" value="PFKB_KINASES_2"/>
    <property type="match status" value="1"/>
</dbReference>
<evidence type="ECO:0000256" key="6">
    <source>
        <dbReference type="ARBA" id="ARBA00022777"/>
    </source>
</evidence>
<keyword evidence="5" id="KW-0547">Nucleotide-binding</keyword>
<comment type="catalytic activity">
    <reaction evidence="10">
        <text>D-glycero-beta-D-manno-heptose 1-phosphate + ATP + H(+) = ADP-D-glycero-beta-D-manno-heptose + diphosphate</text>
        <dbReference type="Rhea" id="RHEA:27465"/>
        <dbReference type="ChEBI" id="CHEBI:15378"/>
        <dbReference type="ChEBI" id="CHEBI:30616"/>
        <dbReference type="ChEBI" id="CHEBI:33019"/>
        <dbReference type="ChEBI" id="CHEBI:59967"/>
        <dbReference type="ChEBI" id="CHEBI:61593"/>
        <dbReference type="EC" id="2.7.7.70"/>
    </reaction>
</comment>
<dbReference type="PANTHER" id="PTHR43793">
    <property type="entry name" value="FAD SYNTHASE"/>
    <property type="match status" value="1"/>
</dbReference>
<keyword evidence="6" id="KW-0418">Kinase</keyword>
<dbReference type="InterPro" id="IPR014729">
    <property type="entry name" value="Rossmann-like_a/b/a_fold"/>
</dbReference>
<accession>A0ABY7AUH8</accession>
<dbReference type="SUPFAM" id="SSF53613">
    <property type="entry name" value="Ribokinase-like"/>
    <property type="match status" value="1"/>
</dbReference>
<keyword evidence="3" id="KW-0808">Transferase</keyword>
<proteinExistence type="predicted"/>
<dbReference type="InterPro" id="IPR004821">
    <property type="entry name" value="Cyt_trans-like"/>
</dbReference>
<evidence type="ECO:0000256" key="7">
    <source>
        <dbReference type="ARBA" id="ARBA00022840"/>
    </source>
</evidence>
<dbReference type="NCBIfam" id="TIGR02199">
    <property type="entry name" value="rfaE_dom_II"/>
    <property type="match status" value="1"/>
</dbReference>
<evidence type="ECO:0000256" key="8">
    <source>
        <dbReference type="ARBA" id="ARBA00023268"/>
    </source>
</evidence>
<evidence type="ECO:0000256" key="3">
    <source>
        <dbReference type="ARBA" id="ARBA00022679"/>
    </source>
</evidence>
<dbReference type="RefSeq" id="WP_268753848.1">
    <property type="nucleotide sequence ID" value="NZ_CP113836.1"/>
</dbReference>
<evidence type="ECO:0000313" key="13">
    <source>
        <dbReference type="EMBL" id="WAL63610.1"/>
    </source>
</evidence>
<dbReference type="Gene3D" id="3.40.1190.20">
    <property type="match status" value="1"/>
</dbReference>
<sequence length="459" mass="46982">MRPALVVIGDAVLDVDVEGTADRLCPEAPVPVVDVAGQWQRPGGAGLAARLAARTVGEVVLVTALGRDEAGVRLAGLLDGEVELCALPLRGETPCKTRVRAGGQPVVRLDRGGGRVADGPVGERVASALSRASAVLVADYGRGVVGHPGLRRLIAEAATRVPVVWDPHPRGGRPVPGARLVTPNEAEAARFAGGHGEPAEVAAALRAEWGAEVAVTLGSRGAVLAGAEGVRSFGVPPSARMPAGLRPDTCGAGDRFAGAVAAALGEGADPAEAVREAVEAAARFVAAGAATAVSEPVPVPEPAYREPRRAPVALELAERVRRRGGRVVATGGCFDLLHPGHISLLRQARALGDALIVCVNSDASVRRLKGPARPVVPAADRVQVLSALAPVDAVAVFDEPSPAALLDLLAPDVWVKGGDYAGTELPEAEVVRRHGGEIVFVPIVEGYSTTRILEGVHNG</sequence>
<dbReference type="SUPFAM" id="SSF52374">
    <property type="entry name" value="Nucleotidylyl transferase"/>
    <property type="match status" value="1"/>
</dbReference>
<evidence type="ECO:0000256" key="9">
    <source>
        <dbReference type="ARBA" id="ARBA00023277"/>
    </source>
</evidence>
<evidence type="ECO:0000256" key="4">
    <source>
        <dbReference type="ARBA" id="ARBA00022695"/>
    </source>
</evidence>
<dbReference type="PANTHER" id="PTHR43793:SF2">
    <property type="entry name" value="BIFUNCTIONAL PROTEIN HLDE"/>
    <property type="match status" value="1"/>
</dbReference>
<dbReference type="EMBL" id="CP113836">
    <property type="protein sequence ID" value="WAL63610.1"/>
    <property type="molecule type" value="Genomic_DNA"/>
</dbReference>
<dbReference type="EC" id="2.7.7.70" evidence="2"/>
<dbReference type="Gene3D" id="3.40.50.620">
    <property type="entry name" value="HUPs"/>
    <property type="match status" value="1"/>
</dbReference>
<dbReference type="Pfam" id="PF00294">
    <property type="entry name" value="PfkB"/>
    <property type="match status" value="1"/>
</dbReference>
<evidence type="ECO:0000313" key="14">
    <source>
        <dbReference type="Proteomes" id="UP001163203"/>
    </source>
</evidence>
<dbReference type="InterPro" id="IPR002173">
    <property type="entry name" value="Carboh/pur_kinase_PfkB_CS"/>
</dbReference>
<evidence type="ECO:0000256" key="2">
    <source>
        <dbReference type="ARBA" id="ARBA00012519"/>
    </source>
</evidence>
<comment type="pathway">
    <text evidence="1">Bacterial outer membrane biogenesis; LPS core biosynthesis.</text>
</comment>
<dbReference type="Pfam" id="PF01467">
    <property type="entry name" value="CTP_transf_like"/>
    <property type="match status" value="1"/>
</dbReference>
<dbReference type="InterPro" id="IPR050385">
    <property type="entry name" value="Archaeal_FAD_synthase"/>
</dbReference>
<name>A0ABY7AUH8_9PSEU</name>
<evidence type="ECO:0000259" key="12">
    <source>
        <dbReference type="Pfam" id="PF01467"/>
    </source>
</evidence>